<dbReference type="GeneID" id="108677004"/>
<name>A0A8B7P3W3_HYAAZ</name>
<feature type="compositionally biased region" description="Low complexity" evidence="2">
    <location>
        <begin position="80"/>
        <end position="96"/>
    </location>
</feature>
<dbReference type="Proteomes" id="UP000694843">
    <property type="component" value="Unplaced"/>
</dbReference>
<feature type="coiled-coil region" evidence="1">
    <location>
        <begin position="112"/>
        <end position="440"/>
    </location>
</feature>
<sequence>MRGSAVAGWLLSGHCMIMMLVELSDTKQQLEESENTVATLRRSLESLQLQSHKLSNELAQRQHRSHLVDNKHMRGHLVDNNSSRASQSSSISANRQALEERQQETEAALYKIQESVRKREAEQRQEKNLQETKQKAAELVQCEQKNLESEQKAAESVQCEKKNLESEQKAAELVQCEQKNLESEEKAAELVQCEQKNLESEQKAAELLQCKQKKLETEQMAAECGAASIEAKQENAIAKAAMAQQQVQLKEVEEQLQQELSQECERLIAEVRVRNTQLAETAADIRQLQDERDECETTINKVTAELNSTAEASKTLVKRIEDLMKEIDQKNAAIRACEKEIKAKNRSLTSESKKNERLRHNVEKLEKSLDQLREECRAADNTIAEIRNQELIEDHERFKVETQETISQLTSEKETVEERAAAAAQEAQALRKQLAASEAVSYTHLDVYKRQKRVENGAKKSTHLPTFSYLKRGILKDHNSSASYGRSKRVVFNSPASVYHIGSDSSDTYEIASDVERYVKEKPLSQVQASGRILINPRPSANVAPLPRNDRYSRANKKARVETPRTYSGPQKMPSQSDVRVPAPPLICTPIRRLSMMSSSRENIAEVNDSSFEDAAQ</sequence>
<feature type="region of interest" description="Disordered" evidence="2">
    <location>
        <begin position="538"/>
        <end position="583"/>
    </location>
</feature>
<proteinExistence type="predicted"/>
<dbReference type="OrthoDB" id="10064612at2759"/>
<dbReference type="AlphaFoldDB" id="A0A8B7P3W3"/>
<keyword evidence="3" id="KW-0732">Signal</keyword>
<feature type="chain" id="PRO_5034714925" evidence="3">
    <location>
        <begin position="27"/>
        <end position="617"/>
    </location>
</feature>
<evidence type="ECO:0000256" key="3">
    <source>
        <dbReference type="SAM" id="SignalP"/>
    </source>
</evidence>
<evidence type="ECO:0000256" key="2">
    <source>
        <dbReference type="SAM" id="MobiDB-lite"/>
    </source>
</evidence>
<dbReference type="Gene3D" id="1.10.287.1490">
    <property type="match status" value="1"/>
</dbReference>
<evidence type="ECO:0000256" key="1">
    <source>
        <dbReference type="SAM" id="Coils"/>
    </source>
</evidence>
<feature type="signal peptide" evidence="3">
    <location>
        <begin position="1"/>
        <end position="26"/>
    </location>
</feature>
<keyword evidence="4" id="KW-1185">Reference proteome</keyword>
<dbReference type="KEGG" id="hazt:108677004"/>
<organism evidence="4 5">
    <name type="scientific">Hyalella azteca</name>
    <name type="common">Amphipod</name>
    <dbReference type="NCBI Taxonomy" id="294128"/>
    <lineage>
        <taxon>Eukaryota</taxon>
        <taxon>Metazoa</taxon>
        <taxon>Ecdysozoa</taxon>
        <taxon>Arthropoda</taxon>
        <taxon>Crustacea</taxon>
        <taxon>Multicrustacea</taxon>
        <taxon>Malacostraca</taxon>
        <taxon>Eumalacostraca</taxon>
        <taxon>Peracarida</taxon>
        <taxon>Amphipoda</taxon>
        <taxon>Senticaudata</taxon>
        <taxon>Talitrida</taxon>
        <taxon>Talitroidea</taxon>
        <taxon>Hyalellidae</taxon>
        <taxon>Hyalella</taxon>
    </lineage>
</organism>
<dbReference type="RefSeq" id="XP_018020645.1">
    <property type="nucleotide sequence ID" value="XM_018165156.2"/>
</dbReference>
<evidence type="ECO:0000313" key="4">
    <source>
        <dbReference type="Proteomes" id="UP000694843"/>
    </source>
</evidence>
<feature type="region of interest" description="Disordered" evidence="2">
    <location>
        <begin position="77"/>
        <end position="104"/>
    </location>
</feature>
<feature type="compositionally biased region" description="Basic and acidic residues" evidence="2">
    <location>
        <begin position="548"/>
        <end position="563"/>
    </location>
</feature>
<gene>
    <name evidence="5" type="primary">LOC108677004</name>
</gene>
<keyword evidence="1" id="KW-0175">Coiled coil</keyword>
<feature type="compositionally biased region" description="Polar residues" evidence="2">
    <location>
        <begin position="565"/>
        <end position="578"/>
    </location>
</feature>
<accession>A0A8B7P3W3</accession>
<reference evidence="5" key="1">
    <citation type="submission" date="2025-08" db="UniProtKB">
        <authorList>
            <consortium name="RefSeq"/>
        </authorList>
    </citation>
    <scope>IDENTIFICATION</scope>
    <source>
        <tissue evidence="5">Whole organism</tissue>
    </source>
</reference>
<dbReference type="OMA" id="VQCEQKN"/>
<protein>
    <submittedName>
        <fullName evidence="5">Nuclear mitotic apparatus protein 1-like</fullName>
    </submittedName>
</protein>
<evidence type="ECO:0000313" key="5">
    <source>
        <dbReference type="RefSeq" id="XP_018020645.1"/>
    </source>
</evidence>
<feature type="coiled-coil region" evidence="1">
    <location>
        <begin position="23"/>
        <end position="64"/>
    </location>
</feature>